<dbReference type="EMBL" id="CP000504">
    <property type="protein sequence ID" value="ABL88627.1"/>
    <property type="molecule type" value="Genomic_DNA"/>
</dbReference>
<dbReference type="GO" id="GO:0005524">
    <property type="term" value="F:ATP binding"/>
    <property type="evidence" value="ECO:0007669"/>
    <property type="project" value="InterPro"/>
</dbReference>
<dbReference type="KEGG" id="pis:Pisl_1471"/>
<reference evidence="2" key="1">
    <citation type="submission" date="2006-12" db="EMBL/GenBank/DDBJ databases">
        <title>Complete sequence of Pyrobaculum islandicum DSM 4184.</title>
        <authorList>
            <person name="Copeland A."/>
            <person name="Lucas S."/>
            <person name="Lapidus A."/>
            <person name="Barry K."/>
            <person name="Detter J.C."/>
            <person name="Glavina del Rio T."/>
            <person name="Dalin E."/>
            <person name="Tice H."/>
            <person name="Pitluck S."/>
            <person name="Meincke L."/>
            <person name="Brettin T."/>
            <person name="Bruce D."/>
            <person name="Han C."/>
            <person name="Tapia R."/>
            <person name="Gilna P."/>
            <person name="Schmutz J."/>
            <person name="Larimer F."/>
            <person name="Land M."/>
            <person name="Hauser L."/>
            <person name="Kyrpides N."/>
            <person name="Mikhailova N."/>
            <person name="Cozen A.E."/>
            <person name="Fitz-Gibbon S.T."/>
            <person name="House C.H."/>
            <person name="Saltikov C."/>
            <person name="Lowe T."/>
            <person name="Richardson P."/>
        </authorList>
    </citation>
    <scope>NUCLEOTIDE SEQUENCE [LARGE SCALE GENOMIC DNA]</scope>
    <source>
        <strain evidence="2">DSM 4184</strain>
    </source>
</reference>
<dbReference type="PANTHER" id="PTHR43581:SF2">
    <property type="entry name" value="EXCINUCLEASE ATPASE SUBUNIT"/>
    <property type="match status" value="1"/>
</dbReference>
<dbReference type="InterPro" id="IPR027417">
    <property type="entry name" value="P-loop_NTPase"/>
</dbReference>
<gene>
    <name evidence="2" type="ordered locus">Pisl_1471</name>
</gene>
<dbReference type="PANTHER" id="PTHR43581">
    <property type="entry name" value="ATP/GTP PHOSPHATASE"/>
    <property type="match status" value="1"/>
</dbReference>
<accession>A1RUJ5</accession>
<dbReference type="SUPFAM" id="SSF52540">
    <property type="entry name" value="P-loop containing nucleoside triphosphate hydrolases"/>
    <property type="match status" value="1"/>
</dbReference>
<evidence type="ECO:0000313" key="3">
    <source>
        <dbReference type="Proteomes" id="UP000002595"/>
    </source>
</evidence>
<dbReference type="Pfam" id="PF13304">
    <property type="entry name" value="AAA_21"/>
    <property type="match status" value="1"/>
</dbReference>
<keyword evidence="3" id="KW-1185">Reference proteome</keyword>
<dbReference type="Gene3D" id="3.40.50.300">
    <property type="entry name" value="P-loop containing nucleotide triphosphate hydrolases"/>
    <property type="match status" value="1"/>
</dbReference>
<protein>
    <submittedName>
        <fullName evidence="2">ATPase-like protein</fullName>
    </submittedName>
</protein>
<dbReference type="InterPro" id="IPR003959">
    <property type="entry name" value="ATPase_AAA_core"/>
</dbReference>
<evidence type="ECO:0000259" key="1">
    <source>
        <dbReference type="Pfam" id="PF13304"/>
    </source>
</evidence>
<dbReference type="GO" id="GO:0016887">
    <property type="term" value="F:ATP hydrolysis activity"/>
    <property type="evidence" value="ECO:0007669"/>
    <property type="project" value="InterPro"/>
</dbReference>
<proteinExistence type="predicted"/>
<sequence>MRSENNNVKIHITNFKSIKELQIELGARVAVQCHDIHHYGNPNPTTVELAGEQESSAASPKSLQLVAECQSPTKAKITVVSYKVEIKAYNGELKKIKHKDREGEVNANFYVPRESPAVFPNAPRELQLLLSMLYAFAQQEPPYEVVRGGPADVMPRLYSFDRLGVAANIALGLTDATAPHYLDEWGRNLGRLLYREGKLAERINTMLSDLAGVEVRPLHNGRLAFFDGGREVGPSSVSDTVLRMLYLAAALLTAGEGDVIMLDDPEAHVYPRAFVYLPDLIKEASEKAHVLVATHSGPLAETLVEKAGAEVYYITRRGLETTAYRVDLEKAFEKYTTLDDLVYAHKVKEEELIKAGVLHATTTGSLAP</sequence>
<dbReference type="AlphaFoldDB" id="A1RUJ5"/>
<name>A1RUJ5_PYRIL</name>
<dbReference type="eggNOG" id="arCOG03240">
    <property type="taxonomic scope" value="Archaea"/>
</dbReference>
<evidence type="ECO:0000313" key="2">
    <source>
        <dbReference type="EMBL" id="ABL88627.1"/>
    </source>
</evidence>
<organism evidence="2 3">
    <name type="scientific">Pyrobaculum islandicum (strain DSM 4184 / JCM 9189 / GEO3)</name>
    <dbReference type="NCBI Taxonomy" id="384616"/>
    <lineage>
        <taxon>Archaea</taxon>
        <taxon>Thermoproteota</taxon>
        <taxon>Thermoprotei</taxon>
        <taxon>Thermoproteales</taxon>
        <taxon>Thermoproteaceae</taxon>
        <taxon>Pyrobaculum</taxon>
    </lineage>
</organism>
<dbReference type="InterPro" id="IPR051396">
    <property type="entry name" value="Bact_Antivir_Def_Nuclease"/>
</dbReference>
<dbReference type="Proteomes" id="UP000002595">
    <property type="component" value="Chromosome"/>
</dbReference>
<dbReference type="HOGENOM" id="CLU_751465_0_0_2"/>
<dbReference type="STRING" id="384616.Pisl_1471"/>
<feature type="domain" description="ATPase AAA-type core" evidence="1">
    <location>
        <begin position="223"/>
        <end position="298"/>
    </location>
</feature>